<accession>A0A7S3IWL0</accession>
<reference evidence="2" key="1">
    <citation type="submission" date="2021-01" db="EMBL/GenBank/DDBJ databases">
        <authorList>
            <person name="Corre E."/>
            <person name="Pelletier E."/>
            <person name="Niang G."/>
            <person name="Scheremetjew M."/>
            <person name="Finn R."/>
            <person name="Kale V."/>
            <person name="Holt S."/>
            <person name="Cochrane G."/>
            <person name="Meng A."/>
            <person name="Brown T."/>
            <person name="Cohen L."/>
        </authorList>
    </citation>
    <scope>NUCLEOTIDE SEQUENCE</scope>
    <source>
        <strain evidence="2">S3</strain>
    </source>
</reference>
<evidence type="ECO:0000313" key="2">
    <source>
        <dbReference type="EMBL" id="CAE0334894.1"/>
    </source>
</evidence>
<proteinExistence type="predicted"/>
<gene>
    <name evidence="2" type="ORF">SINC0208_LOCUS15533</name>
</gene>
<name>A0A7S3IWL0_9SPIT</name>
<feature type="region of interest" description="Disordered" evidence="1">
    <location>
        <begin position="57"/>
        <end position="112"/>
    </location>
</feature>
<protein>
    <submittedName>
        <fullName evidence="2">Uncharacterized protein</fullName>
    </submittedName>
</protein>
<dbReference type="AlphaFoldDB" id="A0A7S3IWL0"/>
<organism evidence="2">
    <name type="scientific">Strombidium inclinatum</name>
    <dbReference type="NCBI Taxonomy" id="197538"/>
    <lineage>
        <taxon>Eukaryota</taxon>
        <taxon>Sar</taxon>
        <taxon>Alveolata</taxon>
        <taxon>Ciliophora</taxon>
        <taxon>Intramacronucleata</taxon>
        <taxon>Spirotrichea</taxon>
        <taxon>Oligotrichia</taxon>
        <taxon>Strombidiidae</taxon>
        <taxon>Strombidium</taxon>
    </lineage>
</organism>
<feature type="compositionally biased region" description="Basic and acidic residues" evidence="1">
    <location>
        <begin position="64"/>
        <end position="112"/>
    </location>
</feature>
<dbReference type="EMBL" id="HBIH01038490">
    <property type="protein sequence ID" value="CAE0334894.1"/>
    <property type="molecule type" value="Transcribed_RNA"/>
</dbReference>
<evidence type="ECO:0000256" key="1">
    <source>
        <dbReference type="SAM" id="MobiDB-lite"/>
    </source>
</evidence>
<sequence length="170" mass="20502">MVNVTRRDLKRVHRRVATVLSKREEVLAVEFLQHEKIFGYHAKLTEMSSFKTKVKKQAVEYDPEEVHRREAAERKEIAEKDRKLREEQKEEAKRQEKAEESRETGEATFEKVDFEMKKEEGLMFTETHKEELQDLTHLWKQDGNMMVMRTQEEYEADMKKEEEQLLKDEL</sequence>